<feature type="coiled-coil region" evidence="2">
    <location>
        <begin position="188"/>
        <end position="246"/>
    </location>
</feature>
<dbReference type="InterPro" id="IPR050570">
    <property type="entry name" value="Cell_wall_metabolism_enzyme"/>
</dbReference>
<dbReference type="KEGG" id="het:BBW65_01595"/>
<reference evidence="5" key="1">
    <citation type="submission" date="2016-07" db="EMBL/GenBank/DDBJ databases">
        <authorList>
            <person name="Florea S."/>
            <person name="Webb J.S."/>
            <person name="Jaromczyk J."/>
            <person name="Schardl C.L."/>
        </authorList>
    </citation>
    <scope>NUCLEOTIDE SEQUENCE [LARGE SCALE GENOMIC DNA]</scope>
    <source>
        <strain evidence="5">MIT 01-6242</strain>
    </source>
</reference>
<dbReference type="EMBL" id="CP016503">
    <property type="protein sequence ID" value="ANV98724.1"/>
    <property type="molecule type" value="Genomic_DNA"/>
</dbReference>
<evidence type="ECO:0000256" key="2">
    <source>
        <dbReference type="SAM" id="Coils"/>
    </source>
</evidence>
<dbReference type="InterPro" id="IPR016047">
    <property type="entry name" value="M23ase_b-sheet_dom"/>
</dbReference>
<dbReference type="PANTHER" id="PTHR21666">
    <property type="entry name" value="PEPTIDASE-RELATED"/>
    <property type="match status" value="1"/>
</dbReference>
<dbReference type="STRING" id="222136.BBW65_01595"/>
<keyword evidence="2" id="KW-0175">Coiled coil</keyword>
<keyword evidence="5" id="KW-1185">Reference proteome</keyword>
<proteinExistence type="predicted"/>
<gene>
    <name evidence="4" type="ORF">BBW65_01595</name>
</gene>
<feature type="domain" description="M23ase beta-sheet core" evidence="3">
    <location>
        <begin position="310"/>
        <end position="390"/>
    </location>
</feature>
<dbReference type="Pfam" id="PF01551">
    <property type="entry name" value="Peptidase_M23"/>
    <property type="match status" value="1"/>
</dbReference>
<dbReference type="CDD" id="cd12797">
    <property type="entry name" value="M23_peptidase"/>
    <property type="match status" value="1"/>
</dbReference>
<feature type="coiled-coil region" evidence="2">
    <location>
        <begin position="48"/>
        <end position="106"/>
    </location>
</feature>
<dbReference type="GO" id="GO:0004222">
    <property type="term" value="F:metalloendopeptidase activity"/>
    <property type="evidence" value="ECO:0007669"/>
    <property type="project" value="TreeGrafter"/>
</dbReference>
<evidence type="ECO:0000313" key="4">
    <source>
        <dbReference type="EMBL" id="ANV98724.1"/>
    </source>
</evidence>
<evidence type="ECO:0000313" key="5">
    <source>
        <dbReference type="Proteomes" id="UP000092884"/>
    </source>
</evidence>
<dbReference type="Proteomes" id="UP000092884">
    <property type="component" value="Chromosome"/>
</dbReference>
<evidence type="ECO:0000256" key="1">
    <source>
        <dbReference type="ARBA" id="ARBA00022729"/>
    </source>
</evidence>
<protein>
    <recommendedName>
        <fullName evidence="3">M23ase beta-sheet core domain-containing protein</fullName>
    </recommendedName>
</protein>
<dbReference type="InterPro" id="IPR011055">
    <property type="entry name" value="Dup_hybrid_motif"/>
</dbReference>
<keyword evidence="1" id="KW-0732">Signal</keyword>
<dbReference type="SUPFAM" id="SSF51261">
    <property type="entry name" value="Duplicated hybrid motif"/>
    <property type="match status" value="1"/>
</dbReference>
<sequence>MVIAFLILSFAVANSLQRDIQTNQDKIRKNINEEKRINKKINALGQEIRVQSKNLKGIIEQIQVLEKELEDNQARFAQQEKDLFSVKEQEQSLQKRDEEIQQQITQLVAQKLAFRVIVNQKQITSAEGLIAQEFFQTMSREAKNKISFLTQEKMRLGVEIGKHSVEVERLQGLIAQQNEKRKLLGKRLDERNGLIKKLQTDIQNYNQRLVIISQERANLDEILEKLNIKKRNLEAIARNKKDAKKDGFSAPLEVKQMASSYRQVSTTKYYGKTTIAPLEKYEIEQKFGAYFDPVYQIKVFNESVIMTPKHSGANVRSVLGGKVVFAKDTPVLKKVVIIEHANQLHTIYAYLDKIAPTIRPGLRIKKGYVIGKVDNKLGFEVTQKDKHIDPLELFR</sequence>
<accession>A0A1B1U7G5</accession>
<dbReference type="AlphaFoldDB" id="A0A1B1U7G5"/>
<organism evidence="4 5">
    <name type="scientific">Helicobacter enhydrae</name>
    <dbReference type="NCBI Taxonomy" id="222136"/>
    <lineage>
        <taxon>Bacteria</taxon>
        <taxon>Pseudomonadati</taxon>
        <taxon>Campylobacterota</taxon>
        <taxon>Epsilonproteobacteria</taxon>
        <taxon>Campylobacterales</taxon>
        <taxon>Helicobacteraceae</taxon>
        <taxon>Helicobacter</taxon>
    </lineage>
</organism>
<evidence type="ECO:0000259" key="3">
    <source>
        <dbReference type="Pfam" id="PF01551"/>
    </source>
</evidence>
<dbReference type="PANTHER" id="PTHR21666:SF289">
    <property type="entry name" value="L-ALA--D-GLU ENDOPEPTIDASE"/>
    <property type="match status" value="1"/>
</dbReference>
<dbReference type="Gene3D" id="2.70.70.10">
    <property type="entry name" value="Glucose Permease (Domain IIA)"/>
    <property type="match status" value="1"/>
</dbReference>
<name>A0A1B1U7G5_9HELI</name>